<dbReference type="AlphaFoldDB" id="A0A6A7BC74"/>
<feature type="domain" description="Rhodopsin" evidence="7">
    <location>
        <begin position="2"/>
        <end position="233"/>
    </location>
</feature>
<dbReference type="PANTHER" id="PTHR33048:SF92">
    <property type="entry name" value="INTEGRAL MEMBRANE PROTEIN"/>
    <property type="match status" value="1"/>
</dbReference>
<evidence type="ECO:0000256" key="1">
    <source>
        <dbReference type="ARBA" id="ARBA00004141"/>
    </source>
</evidence>
<evidence type="ECO:0000259" key="7">
    <source>
        <dbReference type="Pfam" id="PF20684"/>
    </source>
</evidence>
<comment type="subcellular location">
    <subcellularLocation>
        <location evidence="1">Membrane</location>
        <topology evidence="1">Multi-pass membrane protein</topology>
    </subcellularLocation>
</comment>
<dbReference type="GO" id="GO:0016020">
    <property type="term" value="C:membrane"/>
    <property type="evidence" value="ECO:0007669"/>
    <property type="project" value="UniProtKB-SubCell"/>
</dbReference>
<protein>
    <recommendedName>
        <fullName evidence="7">Rhodopsin domain-containing protein</fullName>
    </recommendedName>
</protein>
<gene>
    <name evidence="8" type="ORF">T440DRAFT_476962</name>
</gene>
<dbReference type="OrthoDB" id="444631at2759"/>
<dbReference type="Pfam" id="PF20684">
    <property type="entry name" value="Fung_rhodopsin"/>
    <property type="match status" value="1"/>
</dbReference>
<proteinExistence type="inferred from homology"/>
<dbReference type="InterPro" id="IPR049326">
    <property type="entry name" value="Rhodopsin_dom_fungi"/>
</dbReference>
<evidence type="ECO:0000256" key="3">
    <source>
        <dbReference type="ARBA" id="ARBA00022989"/>
    </source>
</evidence>
<feature type="transmembrane region" description="Helical" evidence="6">
    <location>
        <begin position="102"/>
        <end position="123"/>
    </location>
</feature>
<feature type="transmembrane region" description="Helical" evidence="6">
    <location>
        <begin position="62"/>
        <end position="82"/>
    </location>
</feature>
<evidence type="ECO:0000256" key="6">
    <source>
        <dbReference type="SAM" id="Phobius"/>
    </source>
</evidence>
<comment type="similarity">
    <text evidence="5">Belongs to the SAT4 family.</text>
</comment>
<evidence type="ECO:0000313" key="9">
    <source>
        <dbReference type="Proteomes" id="UP000799423"/>
    </source>
</evidence>
<organism evidence="8 9">
    <name type="scientific">Plenodomus tracheiphilus IPT5</name>
    <dbReference type="NCBI Taxonomy" id="1408161"/>
    <lineage>
        <taxon>Eukaryota</taxon>
        <taxon>Fungi</taxon>
        <taxon>Dikarya</taxon>
        <taxon>Ascomycota</taxon>
        <taxon>Pezizomycotina</taxon>
        <taxon>Dothideomycetes</taxon>
        <taxon>Pleosporomycetidae</taxon>
        <taxon>Pleosporales</taxon>
        <taxon>Pleosporineae</taxon>
        <taxon>Leptosphaeriaceae</taxon>
        <taxon>Plenodomus</taxon>
    </lineage>
</organism>
<reference evidence="8" key="1">
    <citation type="submission" date="2020-01" db="EMBL/GenBank/DDBJ databases">
        <authorList>
            <consortium name="DOE Joint Genome Institute"/>
            <person name="Haridas S."/>
            <person name="Albert R."/>
            <person name="Binder M."/>
            <person name="Bloem J."/>
            <person name="Labutti K."/>
            <person name="Salamov A."/>
            <person name="Andreopoulos B."/>
            <person name="Baker S.E."/>
            <person name="Barry K."/>
            <person name="Bills G."/>
            <person name="Bluhm B.H."/>
            <person name="Cannon C."/>
            <person name="Castanera R."/>
            <person name="Culley D.E."/>
            <person name="Daum C."/>
            <person name="Ezra D."/>
            <person name="Gonzalez J.B."/>
            <person name="Henrissat B."/>
            <person name="Kuo A."/>
            <person name="Liang C."/>
            <person name="Lipzen A."/>
            <person name="Lutzoni F."/>
            <person name="Magnuson J."/>
            <person name="Mondo S."/>
            <person name="Nolan M."/>
            <person name="Ohm R."/>
            <person name="Pangilinan J."/>
            <person name="Park H.-J."/>
            <person name="Ramirez L."/>
            <person name="Alfaro M."/>
            <person name="Sun H."/>
            <person name="Tritt A."/>
            <person name="Yoshinaga Y."/>
            <person name="Zwiers L.-H."/>
            <person name="Turgeon B.G."/>
            <person name="Goodwin S.B."/>
            <person name="Spatafora J.W."/>
            <person name="Crous P.W."/>
            <person name="Grigoriev I.V."/>
        </authorList>
    </citation>
    <scope>NUCLEOTIDE SEQUENCE</scope>
    <source>
        <strain evidence="8">IPT5</strain>
    </source>
</reference>
<feature type="transmembrane region" description="Helical" evidence="6">
    <location>
        <begin position="211"/>
        <end position="234"/>
    </location>
</feature>
<keyword evidence="9" id="KW-1185">Reference proteome</keyword>
<dbReference type="PANTHER" id="PTHR33048">
    <property type="entry name" value="PTH11-LIKE INTEGRAL MEMBRANE PROTEIN (AFU_ORTHOLOGUE AFUA_5G11245)"/>
    <property type="match status" value="1"/>
</dbReference>
<dbReference type="EMBL" id="MU006296">
    <property type="protein sequence ID" value="KAF2853121.1"/>
    <property type="molecule type" value="Genomic_DNA"/>
</dbReference>
<sequence length="280" mass="31269">MRVLEKERLRISDYFLLTALPPLLIGTALLQSIFDDLHARWPSGSDIPASSLKTTSRVTSRLTTAIELLWLTIYCVKASFLAQFKFYKPLYAYVSPSLTRHYWTCIGVCAISFLLTLIVPIVLCPNSDDCRYLTPRDTVAWETALGTLDIITDLLVISVPVSLVYLANFTLSNAVINTSFKSLSVFTVVITACRVAFQFDKEDGQINYRSLSIWLAIEAAVSVVMGSVSGYRTIALNLHTARKRRQPRHPTQLGTWVTLDARKSNEVTDNNIVARTNISG</sequence>
<evidence type="ECO:0000256" key="4">
    <source>
        <dbReference type="ARBA" id="ARBA00023136"/>
    </source>
</evidence>
<feature type="transmembrane region" description="Helical" evidence="6">
    <location>
        <begin position="143"/>
        <end position="167"/>
    </location>
</feature>
<dbReference type="Proteomes" id="UP000799423">
    <property type="component" value="Unassembled WGS sequence"/>
</dbReference>
<evidence type="ECO:0000256" key="5">
    <source>
        <dbReference type="ARBA" id="ARBA00038359"/>
    </source>
</evidence>
<keyword evidence="2 6" id="KW-0812">Transmembrane</keyword>
<keyword evidence="4 6" id="KW-0472">Membrane</keyword>
<evidence type="ECO:0000256" key="2">
    <source>
        <dbReference type="ARBA" id="ARBA00022692"/>
    </source>
</evidence>
<name>A0A6A7BC74_9PLEO</name>
<evidence type="ECO:0000313" key="8">
    <source>
        <dbReference type="EMBL" id="KAF2853121.1"/>
    </source>
</evidence>
<keyword evidence="3 6" id="KW-1133">Transmembrane helix</keyword>
<feature type="transmembrane region" description="Helical" evidence="6">
    <location>
        <begin position="12"/>
        <end position="34"/>
    </location>
</feature>
<dbReference type="InterPro" id="IPR052337">
    <property type="entry name" value="SAT4-like"/>
</dbReference>
<feature type="transmembrane region" description="Helical" evidence="6">
    <location>
        <begin position="179"/>
        <end position="199"/>
    </location>
</feature>
<accession>A0A6A7BC74</accession>